<name>A0A7Z0VJZ7_9GAMM</name>
<dbReference type="RefSeq" id="WP_069126784.1">
    <property type="nucleotide sequence ID" value="NZ_MARB01000019.1"/>
</dbReference>
<proteinExistence type="predicted"/>
<organism evidence="1 2">
    <name type="scientific">Candidatus Thiodiazotropha endolucinida</name>
    <dbReference type="NCBI Taxonomy" id="1655433"/>
    <lineage>
        <taxon>Bacteria</taxon>
        <taxon>Pseudomonadati</taxon>
        <taxon>Pseudomonadota</taxon>
        <taxon>Gammaproteobacteria</taxon>
        <taxon>Chromatiales</taxon>
        <taxon>Sedimenticolaceae</taxon>
        <taxon>Candidatus Thiodiazotropha</taxon>
    </lineage>
</organism>
<evidence type="ECO:0008006" key="3">
    <source>
        <dbReference type="Google" id="ProtNLM"/>
    </source>
</evidence>
<accession>A0A7Z0VJZ7</accession>
<dbReference type="OrthoDB" id="9949164at2"/>
<dbReference type="AlphaFoldDB" id="A0A7Z0VJZ7"/>
<evidence type="ECO:0000313" key="1">
    <source>
        <dbReference type="EMBL" id="ODJ86626.1"/>
    </source>
</evidence>
<keyword evidence="2" id="KW-1185">Reference proteome</keyword>
<dbReference type="Proteomes" id="UP000094769">
    <property type="component" value="Unassembled WGS sequence"/>
</dbReference>
<gene>
    <name evidence="1" type="ORF">CODIS_31090</name>
</gene>
<protein>
    <recommendedName>
        <fullName evidence="3">Twin-arginine translocation signal domain-containing protein</fullName>
    </recommendedName>
</protein>
<reference evidence="1 2" key="1">
    <citation type="submission" date="2016-06" db="EMBL/GenBank/DDBJ databases">
        <title>Genome sequence of endosymbiont of Candidatus Endolucinida thiodiazotropha.</title>
        <authorList>
            <person name="Poehlein A."/>
            <person name="Koenig S."/>
            <person name="Heiden S.E."/>
            <person name="Thuermer A."/>
            <person name="Voget S."/>
            <person name="Daniel R."/>
            <person name="Markert S."/>
            <person name="Gros O."/>
            <person name="Schweder T."/>
        </authorList>
    </citation>
    <scope>NUCLEOTIDE SEQUENCE [LARGE SCALE GENOMIC DNA]</scope>
    <source>
        <strain evidence="1 2">COS</strain>
    </source>
</reference>
<evidence type="ECO:0000313" key="2">
    <source>
        <dbReference type="Proteomes" id="UP000094769"/>
    </source>
</evidence>
<dbReference type="EMBL" id="MARB01000019">
    <property type="protein sequence ID" value="ODJ86626.1"/>
    <property type="molecule type" value="Genomic_DNA"/>
</dbReference>
<comment type="caution">
    <text evidence="1">The sequence shown here is derived from an EMBL/GenBank/DDBJ whole genome shotgun (WGS) entry which is preliminary data.</text>
</comment>
<sequence length="111" mass="12806">MLKRWIMPLQKWLFGVTDNQHHTRLDSSDEPDTTRRRFFKQAAISTVSVAGTAGLAKTVVDSMPQPDLRQQYNQDAVKGENELLQREYVVMTDEEKDTMVQSLVDTYNKES</sequence>